<proteinExistence type="predicted"/>
<dbReference type="HOGENOM" id="CLU_1930374_0_0_1"/>
<keyword evidence="3" id="KW-1185">Reference proteome</keyword>
<evidence type="ECO:0000313" key="2">
    <source>
        <dbReference type="EMBL" id="ERN20597.1"/>
    </source>
</evidence>
<gene>
    <name evidence="2" type="ORF">AMTR_s00070p00090890</name>
</gene>
<accession>U5DGJ0</accession>
<dbReference type="Proteomes" id="UP000017836">
    <property type="component" value="Unassembled WGS sequence"/>
</dbReference>
<protein>
    <submittedName>
        <fullName evidence="2">Uncharacterized protein</fullName>
    </submittedName>
</protein>
<sequence length="131" mass="14797">MDTDLITELRLWFLLKTNSIPLPYGEIIPSLENVIRIFELKSKGEPFLSITQMLVPVMTMFEAHSHEFYGDPGVESRERVVNDRAMIVSGSSHRPRDSKEDDSQGQGELSWPMTKVFVKAMSGKGTVLIRG</sequence>
<feature type="region of interest" description="Disordered" evidence="1">
    <location>
        <begin position="85"/>
        <end position="109"/>
    </location>
</feature>
<dbReference type="EMBL" id="KI392058">
    <property type="protein sequence ID" value="ERN20597.1"/>
    <property type="molecule type" value="Genomic_DNA"/>
</dbReference>
<organism evidence="2 3">
    <name type="scientific">Amborella trichopoda</name>
    <dbReference type="NCBI Taxonomy" id="13333"/>
    <lineage>
        <taxon>Eukaryota</taxon>
        <taxon>Viridiplantae</taxon>
        <taxon>Streptophyta</taxon>
        <taxon>Embryophyta</taxon>
        <taxon>Tracheophyta</taxon>
        <taxon>Spermatophyta</taxon>
        <taxon>Magnoliopsida</taxon>
        <taxon>Amborellales</taxon>
        <taxon>Amborellaceae</taxon>
        <taxon>Amborella</taxon>
    </lineage>
</organism>
<dbReference type="AlphaFoldDB" id="U5DGJ0"/>
<name>U5DGJ0_AMBTC</name>
<evidence type="ECO:0000256" key="1">
    <source>
        <dbReference type="SAM" id="MobiDB-lite"/>
    </source>
</evidence>
<reference evidence="3" key="1">
    <citation type="journal article" date="2013" name="Science">
        <title>The Amborella genome and the evolution of flowering plants.</title>
        <authorList>
            <consortium name="Amborella Genome Project"/>
        </authorList>
    </citation>
    <scope>NUCLEOTIDE SEQUENCE [LARGE SCALE GENOMIC DNA]</scope>
</reference>
<dbReference type="Gramene" id="ERN20597">
    <property type="protein sequence ID" value="ERN20597"/>
    <property type="gene ID" value="AMTR_s00070p00090890"/>
</dbReference>
<evidence type="ECO:0000313" key="3">
    <source>
        <dbReference type="Proteomes" id="UP000017836"/>
    </source>
</evidence>